<dbReference type="RefSeq" id="WP_249700238.1">
    <property type="nucleotide sequence ID" value="NZ_JAMFLX010000018.1"/>
</dbReference>
<name>A0ABT0PKE0_9GAMM</name>
<evidence type="ECO:0000256" key="2">
    <source>
        <dbReference type="ARBA" id="ARBA00022692"/>
    </source>
</evidence>
<dbReference type="Proteomes" id="UP001203338">
    <property type="component" value="Unassembled WGS sequence"/>
</dbReference>
<proteinExistence type="predicted"/>
<feature type="transmembrane region" description="Helical" evidence="7">
    <location>
        <begin position="190"/>
        <end position="211"/>
    </location>
</feature>
<comment type="subcellular location">
    <subcellularLocation>
        <location evidence="1">Membrane</location>
        <topology evidence="1">Single-pass membrane protein</topology>
    </subcellularLocation>
</comment>
<evidence type="ECO:0000313" key="11">
    <source>
        <dbReference type="Proteomes" id="UP001203338"/>
    </source>
</evidence>
<keyword evidence="5 7" id="KW-0472">Membrane</keyword>
<dbReference type="Pfam" id="PF08239">
    <property type="entry name" value="SH3_3"/>
    <property type="match status" value="1"/>
</dbReference>
<evidence type="ECO:0000256" key="4">
    <source>
        <dbReference type="ARBA" id="ARBA00022989"/>
    </source>
</evidence>
<evidence type="ECO:0000259" key="9">
    <source>
        <dbReference type="PROSITE" id="PS51781"/>
    </source>
</evidence>
<organism evidence="10 11">
    <name type="scientific">Parendozoicomonas callyspongiae</name>
    <dbReference type="NCBI Taxonomy" id="2942213"/>
    <lineage>
        <taxon>Bacteria</taxon>
        <taxon>Pseudomonadati</taxon>
        <taxon>Pseudomonadota</taxon>
        <taxon>Gammaproteobacteria</taxon>
        <taxon>Oceanospirillales</taxon>
        <taxon>Endozoicomonadaceae</taxon>
        <taxon>Parendozoicomonas</taxon>
    </lineage>
</organism>
<gene>
    <name evidence="10" type="ORF">M3P05_13440</name>
</gene>
<feature type="domain" description="SH3b" evidence="9">
    <location>
        <begin position="19"/>
        <end position="86"/>
    </location>
</feature>
<sequence length="221" mass="24785">MKRLAMLLALCTMPLFAAAQSVYIGDTVYVPMRSGPGSDYRIIIRALKTGTELTLLEKEINNGYYKVKSKSGQEGYIPSQYMIFNPPATNLLKSAYAERDQLKQEVTSLKSQLGNIQNSSNSTSRTLQNRENELASVKEELMRIKTVSAKSLEIDRRNKELVLANEQLMSELQTLQSTNQQLTDSTDQRWYLYGAGTLIAGLLLGVILPMIKPRKKNTGWA</sequence>
<accession>A0ABT0PKE0</accession>
<keyword evidence="3 8" id="KW-0732">Signal</keyword>
<feature type="signal peptide" evidence="8">
    <location>
        <begin position="1"/>
        <end position="17"/>
    </location>
</feature>
<dbReference type="PROSITE" id="PS51781">
    <property type="entry name" value="SH3B"/>
    <property type="match status" value="1"/>
</dbReference>
<keyword evidence="11" id="KW-1185">Reference proteome</keyword>
<evidence type="ECO:0000256" key="5">
    <source>
        <dbReference type="ARBA" id="ARBA00023136"/>
    </source>
</evidence>
<dbReference type="NCBIfam" id="TIGR04211">
    <property type="entry name" value="SH3_and_anchor"/>
    <property type="match status" value="1"/>
</dbReference>
<dbReference type="SUPFAM" id="SSF50044">
    <property type="entry name" value="SH3-domain"/>
    <property type="match status" value="1"/>
</dbReference>
<feature type="chain" id="PRO_5047135519" evidence="8">
    <location>
        <begin position="18"/>
        <end position="221"/>
    </location>
</feature>
<comment type="caution">
    <text evidence="10">The sequence shown here is derived from an EMBL/GenBank/DDBJ whole genome shotgun (WGS) entry which is preliminary data.</text>
</comment>
<evidence type="ECO:0000256" key="3">
    <source>
        <dbReference type="ARBA" id="ARBA00022729"/>
    </source>
</evidence>
<protein>
    <submittedName>
        <fullName evidence="10">TIGR04211 family SH3 domain-containing protein</fullName>
    </submittedName>
</protein>
<evidence type="ECO:0000256" key="7">
    <source>
        <dbReference type="SAM" id="Phobius"/>
    </source>
</evidence>
<dbReference type="Gene3D" id="2.30.30.40">
    <property type="entry name" value="SH3 Domains"/>
    <property type="match status" value="1"/>
</dbReference>
<evidence type="ECO:0000256" key="6">
    <source>
        <dbReference type="SAM" id="Coils"/>
    </source>
</evidence>
<dbReference type="SMART" id="SM00287">
    <property type="entry name" value="SH3b"/>
    <property type="match status" value="1"/>
</dbReference>
<dbReference type="InterPro" id="IPR016476">
    <property type="entry name" value="SH3_dom_pro"/>
</dbReference>
<keyword evidence="4 7" id="KW-1133">Transmembrane helix</keyword>
<keyword evidence="6" id="KW-0175">Coiled coil</keyword>
<dbReference type="EMBL" id="JAMFLX010000018">
    <property type="protein sequence ID" value="MCL6270928.1"/>
    <property type="molecule type" value="Genomic_DNA"/>
</dbReference>
<evidence type="ECO:0000256" key="8">
    <source>
        <dbReference type="SAM" id="SignalP"/>
    </source>
</evidence>
<evidence type="ECO:0000256" key="1">
    <source>
        <dbReference type="ARBA" id="ARBA00004167"/>
    </source>
</evidence>
<reference evidence="10 11" key="1">
    <citation type="submission" date="2022-05" db="EMBL/GenBank/DDBJ databases">
        <authorList>
            <person name="Park J.-S."/>
        </authorList>
    </citation>
    <scope>NUCLEOTIDE SEQUENCE [LARGE SCALE GENOMIC DNA]</scope>
    <source>
        <strain evidence="10 11">2012CJ34-2</strain>
    </source>
</reference>
<evidence type="ECO:0000313" key="10">
    <source>
        <dbReference type="EMBL" id="MCL6270928.1"/>
    </source>
</evidence>
<dbReference type="InterPro" id="IPR036028">
    <property type="entry name" value="SH3-like_dom_sf"/>
</dbReference>
<dbReference type="InterPro" id="IPR003646">
    <property type="entry name" value="SH3-like_bac-type"/>
</dbReference>
<keyword evidence="2 7" id="KW-0812">Transmembrane</keyword>
<feature type="coiled-coil region" evidence="6">
    <location>
        <begin position="92"/>
        <end position="185"/>
    </location>
</feature>